<keyword evidence="1" id="KW-0732">Signal</keyword>
<feature type="signal peptide" evidence="1">
    <location>
        <begin position="1"/>
        <end position="22"/>
    </location>
</feature>
<dbReference type="Proteomes" id="UP000887116">
    <property type="component" value="Unassembled WGS sequence"/>
</dbReference>
<proteinExistence type="predicted"/>
<evidence type="ECO:0000313" key="2">
    <source>
        <dbReference type="EMBL" id="GFQ66741.1"/>
    </source>
</evidence>
<accession>A0A8X6K973</accession>
<protein>
    <submittedName>
        <fullName evidence="2">Uncharacterized protein</fullName>
    </submittedName>
</protein>
<name>A0A8X6K973_TRICU</name>
<comment type="caution">
    <text evidence="2">The sequence shown here is derived from an EMBL/GenBank/DDBJ whole genome shotgun (WGS) entry which is preliminary data.</text>
</comment>
<reference evidence="2" key="1">
    <citation type="submission" date="2020-07" db="EMBL/GenBank/DDBJ databases">
        <title>Multicomponent nature underlies the extraordinary mechanical properties of spider dragline silk.</title>
        <authorList>
            <person name="Kono N."/>
            <person name="Nakamura H."/>
            <person name="Mori M."/>
            <person name="Yoshida Y."/>
            <person name="Ohtoshi R."/>
            <person name="Malay A.D."/>
            <person name="Moran D.A.P."/>
            <person name="Tomita M."/>
            <person name="Numata K."/>
            <person name="Arakawa K."/>
        </authorList>
    </citation>
    <scope>NUCLEOTIDE SEQUENCE</scope>
</reference>
<organism evidence="2 3">
    <name type="scientific">Trichonephila clavata</name>
    <name type="common">Joro spider</name>
    <name type="synonym">Nephila clavata</name>
    <dbReference type="NCBI Taxonomy" id="2740835"/>
    <lineage>
        <taxon>Eukaryota</taxon>
        <taxon>Metazoa</taxon>
        <taxon>Ecdysozoa</taxon>
        <taxon>Arthropoda</taxon>
        <taxon>Chelicerata</taxon>
        <taxon>Arachnida</taxon>
        <taxon>Araneae</taxon>
        <taxon>Araneomorphae</taxon>
        <taxon>Entelegynae</taxon>
        <taxon>Araneoidea</taxon>
        <taxon>Nephilidae</taxon>
        <taxon>Trichonephila</taxon>
    </lineage>
</organism>
<sequence>MKVLHNFFFTLILAGVLSVSWSADCEGVPCDVVCELGGKELFPDCACDCPRIEKRGSAAKIAKAFWAIFKKIAPPIIEKQLEN</sequence>
<evidence type="ECO:0000256" key="1">
    <source>
        <dbReference type="SAM" id="SignalP"/>
    </source>
</evidence>
<feature type="chain" id="PRO_5036470365" evidence="1">
    <location>
        <begin position="23"/>
        <end position="83"/>
    </location>
</feature>
<gene>
    <name evidence="2" type="ORF">TNCT_576521</name>
</gene>
<dbReference type="OrthoDB" id="10355608at2759"/>
<keyword evidence="3" id="KW-1185">Reference proteome</keyword>
<dbReference type="AlphaFoldDB" id="A0A8X6K973"/>
<evidence type="ECO:0000313" key="3">
    <source>
        <dbReference type="Proteomes" id="UP000887116"/>
    </source>
</evidence>
<dbReference type="EMBL" id="BMAO01020346">
    <property type="protein sequence ID" value="GFQ66741.1"/>
    <property type="molecule type" value="Genomic_DNA"/>
</dbReference>